<sequence>MRPTEDILRRQPPNAGGNSIQGTLLLVAIVLLLVIFLVATSCLSFLCMRCVSRGGRIIHELGFMPNSRESVGFGHPGGHESIALTNQYPVGHVEADGQRSGANNFHP</sequence>
<organism evidence="2 3">
    <name type="scientific">Schizopora paradoxa</name>
    <dbReference type="NCBI Taxonomy" id="27342"/>
    <lineage>
        <taxon>Eukaryota</taxon>
        <taxon>Fungi</taxon>
        <taxon>Dikarya</taxon>
        <taxon>Basidiomycota</taxon>
        <taxon>Agaricomycotina</taxon>
        <taxon>Agaricomycetes</taxon>
        <taxon>Hymenochaetales</taxon>
        <taxon>Schizoporaceae</taxon>
        <taxon>Schizopora</taxon>
    </lineage>
</organism>
<evidence type="ECO:0000256" key="1">
    <source>
        <dbReference type="SAM" id="Phobius"/>
    </source>
</evidence>
<protein>
    <submittedName>
        <fullName evidence="2">Uncharacterized protein</fullName>
    </submittedName>
</protein>
<reference evidence="2 3" key="1">
    <citation type="submission" date="2015-04" db="EMBL/GenBank/DDBJ databases">
        <title>Complete genome sequence of Schizopora paradoxa KUC8140, a cosmopolitan wood degrader in East Asia.</title>
        <authorList>
            <consortium name="DOE Joint Genome Institute"/>
            <person name="Min B."/>
            <person name="Park H."/>
            <person name="Jang Y."/>
            <person name="Kim J.-J."/>
            <person name="Kim K.H."/>
            <person name="Pangilinan J."/>
            <person name="Lipzen A."/>
            <person name="Riley R."/>
            <person name="Grigoriev I.V."/>
            <person name="Spatafora J.W."/>
            <person name="Choi I.-G."/>
        </authorList>
    </citation>
    <scope>NUCLEOTIDE SEQUENCE [LARGE SCALE GENOMIC DNA]</scope>
    <source>
        <strain evidence="2 3">KUC8140</strain>
    </source>
</reference>
<keyword evidence="1" id="KW-0472">Membrane</keyword>
<name>A0A0H2RYS1_9AGAM</name>
<dbReference type="AlphaFoldDB" id="A0A0H2RYS1"/>
<proteinExistence type="predicted"/>
<keyword evidence="1" id="KW-1133">Transmembrane helix</keyword>
<keyword evidence="1" id="KW-0812">Transmembrane</keyword>
<dbReference type="Proteomes" id="UP000053477">
    <property type="component" value="Unassembled WGS sequence"/>
</dbReference>
<gene>
    <name evidence="2" type="ORF">SCHPADRAFT_903069</name>
</gene>
<dbReference type="InParanoid" id="A0A0H2RYS1"/>
<dbReference type="EMBL" id="KQ085940">
    <property type="protein sequence ID" value="KLO14653.1"/>
    <property type="molecule type" value="Genomic_DNA"/>
</dbReference>
<accession>A0A0H2RYS1</accession>
<feature type="transmembrane region" description="Helical" evidence="1">
    <location>
        <begin position="20"/>
        <end position="46"/>
    </location>
</feature>
<evidence type="ECO:0000313" key="2">
    <source>
        <dbReference type="EMBL" id="KLO14653.1"/>
    </source>
</evidence>
<evidence type="ECO:0000313" key="3">
    <source>
        <dbReference type="Proteomes" id="UP000053477"/>
    </source>
</evidence>
<keyword evidence="3" id="KW-1185">Reference proteome</keyword>